<sequence length="161" mass="18210">MIDKFVNSKDYRGLKKLNTLSLQSGIETTDATIFLQSTLRLFPFLKTLDLSYNSFNRTMITQELHNLTTLEELNLDGLKLHISFLQTVATCTSLKHLSMIDGELNDISEVQGPIKFKNLESLFMNGTTFNNSFHQIIRPITTLKKLSLQNCGLNGTLHDQG</sequence>
<dbReference type="Proteomes" id="UP001164250">
    <property type="component" value="Chromosome 8"/>
</dbReference>
<keyword evidence="2" id="KW-1185">Reference proteome</keyword>
<dbReference type="EMBL" id="CM047904">
    <property type="protein sequence ID" value="KAJ0089536.1"/>
    <property type="molecule type" value="Genomic_DNA"/>
</dbReference>
<evidence type="ECO:0000313" key="1">
    <source>
        <dbReference type="EMBL" id="KAJ0089536.1"/>
    </source>
</evidence>
<proteinExistence type="predicted"/>
<name>A0ACC1AS97_9ROSI</name>
<gene>
    <name evidence="1" type="ORF">Patl1_14653</name>
</gene>
<accession>A0ACC1AS97</accession>
<reference evidence="2" key="1">
    <citation type="journal article" date="2023" name="G3 (Bethesda)">
        <title>Genome assembly and association tests identify interacting loci associated with vigor, precocity, and sex in interspecific pistachio rootstocks.</title>
        <authorList>
            <person name="Palmer W."/>
            <person name="Jacygrad E."/>
            <person name="Sagayaradj S."/>
            <person name="Cavanaugh K."/>
            <person name="Han R."/>
            <person name="Bertier L."/>
            <person name="Beede B."/>
            <person name="Kafkas S."/>
            <person name="Golino D."/>
            <person name="Preece J."/>
            <person name="Michelmore R."/>
        </authorList>
    </citation>
    <scope>NUCLEOTIDE SEQUENCE [LARGE SCALE GENOMIC DNA]</scope>
</reference>
<organism evidence="1 2">
    <name type="scientific">Pistacia atlantica</name>
    <dbReference type="NCBI Taxonomy" id="434234"/>
    <lineage>
        <taxon>Eukaryota</taxon>
        <taxon>Viridiplantae</taxon>
        <taxon>Streptophyta</taxon>
        <taxon>Embryophyta</taxon>
        <taxon>Tracheophyta</taxon>
        <taxon>Spermatophyta</taxon>
        <taxon>Magnoliopsida</taxon>
        <taxon>eudicotyledons</taxon>
        <taxon>Gunneridae</taxon>
        <taxon>Pentapetalae</taxon>
        <taxon>rosids</taxon>
        <taxon>malvids</taxon>
        <taxon>Sapindales</taxon>
        <taxon>Anacardiaceae</taxon>
        <taxon>Pistacia</taxon>
    </lineage>
</organism>
<protein>
    <submittedName>
        <fullName evidence="1">Uncharacterized protein</fullName>
    </submittedName>
</protein>
<comment type="caution">
    <text evidence="1">The sequence shown here is derived from an EMBL/GenBank/DDBJ whole genome shotgun (WGS) entry which is preliminary data.</text>
</comment>
<evidence type="ECO:0000313" key="2">
    <source>
        <dbReference type="Proteomes" id="UP001164250"/>
    </source>
</evidence>